<evidence type="ECO:0008006" key="4">
    <source>
        <dbReference type="Google" id="ProtNLM"/>
    </source>
</evidence>
<evidence type="ECO:0000313" key="3">
    <source>
        <dbReference type="Proteomes" id="UP000620133"/>
    </source>
</evidence>
<protein>
    <recommendedName>
        <fullName evidence="4">Rho termination factor N-terminal domain-containing protein</fullName>
    </recommendedName>
</protein>
<feature type="transmembrane region" description="Helical" evidence="1">
    <location>
        <begin position="492"/>
        <end position="514"/>
    </location>
</feature>
<dbReference type="AlphaFoldDB" id="A0A7U9XV13"/>
<keyword evidence="3" id="KW-1185">Reference proteome</keyword>
<keyword evidence="1" id="KW-0812">Transmembrane</keyword>
<dbReference type="EMBL" id="AP024412">
    <property type="protein sequence ID" value="BCR35663.1"/>
    <property type="molecule type" value="Genomic_DNA"/>
</dbReference>
<gene>
    <name evidence="2" type="ORF">MPAN_005560</name>
</gene>
<name>A0A7U9XV13_9MOLU</name>
<organism evidence="2 3">
    <name type="scientific">Mariniplasma anaerobium</name>
    <dbReference type="NCBI Taxonomy" id="2735436"/>
    <lineage>
        <taxon>Bacteria</taxon>
        <taxon>Bacillati</taxon>
        <taxon>Mycoplasmatota</taxon>
        <taxon>Mollicutes</taxon>
        <taxon>Acholeplasmatales</taxon>
        <taxon>Acholeplasmataceae</taxon>
        <taxon>Mariniplasma</taxon>
    </lineage>
</organism>
<keyword evidence="1" id="KW-1133">Transmembrane helix</keyword>
<reference evidence="2" key="1">
    <citation type="submission" date="2021-01" db="EMBL/GenBank/DDBJ databases">
        <title>Draft genome sequence of Acholeplasmataceae bacterium strain Mahy22.</title>
        <authorList>
            <person name="Watanabe M."/>
            <person name="Kojima H."/>
            <person name="Fukui M."/>
        </authorList>
    </citation>
    <scope>NUCLEOTIDE SEQUENCE</scope>
    <source>
        <strain evidence="2">Mahy22</strain>
    </source>
</reference>
<keyword evidence="1" id="KW-0472">Membrane</keyword>
<dbReference type="RefSeq" id="WP_176238506.1">
    <property type="nucleotide sequence ID" value="NZ_AP024412.1"/>
</dbReference>
<evidence type="ECO:0000256" key="1">
    <source>
        <dbReference type="SAM" id="Phobius"/>
    </source>
</evidence>
<dbReference type="KEGG" id="manr:MPAN_005560"/>
<accession>A0A7U9XV13</accession>
<dbReference type="Proteomes" id="UP000620133">
    <property type="component" value="Chromosome"/>
</dbReference>
<sequence>MPRLTRESKIAVGNKEYKIEDLLKTIIYLPQTEIKSYFVELGLTIPRELRIYVLKENLRLTVVETRKSRLTMADEINYRLSWFTEFSEIQLENLMVFFNDERIFRNFLEDFWTDLLGYMVEKEVSAKELRRLYDLSVTHVKKNGLALPNIKTYNRDLKDIFYDSFGRIDGLPLQKLRPVLYKSSTLTEIRDLGAKYGVNVPRRLKKNELADIIVNELKENDKYTDELDKKVHSMSVIVMQRFAIDNDIKASTELKKEEIIEYILKNAKETKESYFIPTSLKDYEKEVHDVSQEVIEEAVQKKVEEVVEDIVEEVIEEAVEEQLEPEEVIVEDVIVEEEIKPVEEKIEEVIKPQVQYVQGPSNLDALVDEIRKLREVIEQTSVKEKVEVKEEAIEIKEEPETHVVETELDDTDQEAIVLNSAEFYGDKKDYKKLHKKDEADEREAFIEQRKEEVASGEGSNDEKLPGELRFFGKVFKGFGLLLFKILRKLLKIVLIIAVIAAVVLILYGLLTYYVTTLTFLDGFNNTLNGLLQIGGRGLLDFIHYLFSSIGM</sequence>
<proteinExistence type="predicted"/>
<evidence type="ECO:0000313" key="2">
    <source>
        <dbReference type="EMBL" id="BCR35663.1"/>
    </source>
</evidence>